<reference evidence="2" key="1">
    <citation type="submission" date="2019-12" db="EMBL/GenBank/DDBJ databases">
        <title>An insight into the sialome of adult female Ixodes ricinus ticks feeding for 6 days.</title>
        <authorList>
            <person name="Perner J."/>
            <person name="Ribeiro J.M.C."/>
        </authorList>
    </citation>
    <scope>NUCLEOTIDE SEQUENCE</scope>
    <source>
        <strain evidence="2">Semi-engorged</strain>
        <tissue evidence="2">Salivary glands</tissue>
    </source>
</reference>
<proteinExistence type="predicted"/>
<protein>
    <submittedName>
        <fullName evidence="2">Uncharacterized protein</fullName>
    </submittedName>
</protein>
<feature type="transmembrane region" description="Helical" evidence="1">
    <location>
        <begin position="67"/>
        <end position="91"/>
    </location>
</feature>
<feature type="transmembrane region" description="Helical" evidence="1">
    <location>
        <begin position="34"/>
        <end position="55"/>
    </location>
</feature>
<name>A0A6B0UP12_IXORI</name>
<keyword evidence="1" id="KW-0812">Transmembrane</keyword>
<sequence length="122" mass="12912">MRNSVATFLIFFIVRPFGLLLRVALIAACESVKILACGAVALFPAMSWAAANIALNSASLTVVPDCSNLVCVLPLFASCQAVVTLSPFFAASVYRTSSFGACVSHHAACIFAALPLFPWLRT</sequence>
<evidence type="ECO:0000256" key="1">
    <source>
        <dbReference type="SAM" id="Phobius"/>
    </source>
</evidence>
<feature type="transmembrane region" description="Helical" evidence="1">
    <location>
        <begin position="98"/>
        <end position="120"/>
    </location>
</feature>
<accession>A0A6B0UP12</accession>
<keyword evidence="1" id="KW-0472">Membrane</keyword>
<keyword evidence="1" id="KW-1133">Transmembrane helix</keyword>
<evidence type="ECO:0000313" key="2">
    <source>
        <dbReference type="EMBL" id="MXU91425.1"/>
    </source>
</evidence>
<feature type="transmembrane region" description="Helical" evidence="1">
    <location>
        <begin position="6"/>
        <end position="27"/>
    </location>
</feature>
<organism evidence="2">
    <name type="scientific">Ixodes ricinus</name>
    <name type="common">Common tick</name>
    <name type="synonym">Acarus ricinus</name>
    <dbReference type="NCBI Taxonomy" id="34613"/>
    <lineage>
        <taxon>Eukaryota</taxon>
        <taxon>Metazoa</taxon>
        <taxon>Ecdysozoa</taxon>
        <taxon>Arthropoda</taxon>
        <taxon>Chelicerata</taxon>
        <taxon>Arachnida</taxon>
        <taxon>Acari</taxon>
        <taxon>Parasitiformes</taxon>
        <taxon>Ixodida</taxon>
        <taxon>Ixodoidea</taxon>
        <taxon>Ixodidae</taxon>
        <taxon>Ixodinae</taxon>
        <taxon>Ixodes</taxon>
    </lineage>
</organism>
<dbReference type="AlphaFoldDB" id="A0A6B0UP12"/>
<dbReference type="EMBL" id="GIFC01009342">
    <property type="protein sequence ID" value="MXU91425.1"/>
    <property type="molecule type" value="Transcribed_RNA"/>
</dbReference>